<dbReference type="Gene3D" id="2.120.10.30">
    <property type="entry name" value="TolB, C-terminal domain"/>
    <property type="match status" value="1"/>
</dbReference>
<feature type="signal peptide" evidence="3">
    <location>
        <begin position="1"/>
        <end position="33"/>
    </location>
</feature>
<dbReference type="InterPro" id="IPR000601">
    <property type="entry name" value="PKD_dom"/>
</dbReference>
<evidence type="ECO:0000256" key="2">
    <source>
        <dbReference type="SAM" id="MobiDB-lite"/>
    </source>
</evidence>
<evidence type="ECO:0000259" key="6">
    <source>
        <dbReference type="PROSITE" id="PS51175"/>
    </source>
</evidence>
<evidence type="ECO:0000259" key="4">
    <source>
        <dbReference type="PROSITE" id="PS50022"/>
    </source>
</evidence>
<dbReference type="SMART" id="SM00606">
    <property type="entry name" value="CBD_IV"/>
    <property type="match status" value="1"/>
</dbReference>
<dbReference type="Pfam" id="PF03422">
    <property type="entry name" value="CBM_6"/>
    <property type="match status" value="1"/>
</dbReference>
<dbReference type="RefSeq" id="WP_073201019.1">
    <property type="nucleotide sequence ID" value="NZ_FRCZ01000002.1"/>
</dbReference>
<feature type="domain" description="CBM6" evidence="6">
    <location>
        <begin position="894"/>
        <end position="1015"/>
    </location>
</feature>
<dbReference type="SUPFAM" id="SSF49299">
    <property type="entry name" value="PKD domain"/>
    <property type="match status" value="1"/>
</dbReference>
<dbReference type="InterPro" id="IPR008979">
    <property type="entry name" value="Galactose-bd-like_sf"/>
</dbReference>
<feature type="domain" description="F5/8 type C" evidence="4">
    <location>
        <begin position="1031"/>
        <end position="1190"/>
    </location>
</feature>
<dbReference type="PROSITE" id="PS50093">
    <property type="entry name" value="PKD"/>
    <property type="match status" value="1"/>
</dbReference>
<dbReference type="SMART" id="SM00089">
    <property type="entry name" value="PKD"/>
    <property type="match status" value="1"/>
</dbReference>
<dbReference type="PROSITE" id="PS50022">
    <property type="entry name" value="FA58C_3"/>
    <property type="match status" value="1"/>
</dbReference>
<dbReference type="InterPro" id="IPR035986">
    <property type="entry name" value="PKD_dom_sf"/>
</dbReference>
<evidence type="ECO:0000256" key="3">
    <source>
        <dbReference type="SAM" id="SignalP"/>
    </source>
</evidence>
<dbReference type="InterPro" id="IPR022409">
    <property type="entry name" value="PKD/Chitinase_dom"/>
</dbReference>
<dbReference type="InterPro" id="IPR011042">
    <property type="entry name" value="6-blade_b-propeller_TolB-like"/>
</dbReference>
<dbReference type="Pfam" id="PF07995">
    <property type="entry name" value="GSDH"/>
    <property type="match status" value="1"/>
</dbReference>
<dbReference type="InterPro" id="IPR005084">
    <property type="entry name" value="CBM6"/>
</dbReference>
<feature type="domain" description="PKD" evidence="5">
    <location>
        <begin position="702"/>
        <end position="783"/>
    </location>
</feature>
<organism evidence="7 8">
    <name type="scientific">Gracilibacillus kekensis</name>
    <dbReference type="NCBI Taxonomy" id="1027249"/>
    <lineage>
        <taxon>Bacteria</taxon>
        <taxon>Bacillati</taxon>
        <taxon>Bacillota</taxon>
        <taxon>Bacilli</taxon>
        <taxon>Bacillales</taxon>
        <taxon>Bacillaceae</taxon>
        <taxon>Gracilibacillus</taxon>
    </lineage>
</organism>
<evidence type="ECO:0000313" key="7">
    <source>
        <dbReference type="EMBL" id="SHM94869.1"/>
    </source>
</evidence>
<dbReference type="InterPro" id="IPR054470">
    <property type="entry name" value="FIMAH_dom"/>
</dbReference>
<proteinExistence type="predicted"/>
<reference evidence="7 8" key="1">
    <citation type="submission" date="2016-11" db="EMBL/GenBank/DDBJ databases">
        <authorList>
            <person name="Jaros S."/>
            <person name="Januszkiewicz K."/>
            <person name="Wedrychowicz H."/>
        </authorList>
    </citation>
    <scope>NUCLEOTIDE SEQUENCE [LARGE SCALE GENOMIC DNA]</scope>
    <source>
        <strain evidence="7 8">CGMCC 1.10681</strain>
    </source>
</reference>
<dbReference type="PANTHER" id="PTHR19328">
    <property type="entry name" value="HEDGEHOG-INTERACTING PROTEIN"/>
    <property type="match status" value="1"/>
</dbReference>
<dbReference type="SUPFAM" id="SSF49785">
    <property type="entry name" value="Galactose-binding domain-like"/>
    <property type="match status" value="2"/>
</dbReference>
<dbReference type="Pfam" id="PF22888">
    <property type="entry name" value="FIMAH"/>
    <property type="match status" value="1"/>
</dbReference>
<dbReference type="GO" id="GO:0030246">
    <property type="term" value="F:carbohydrate binding"/>
    <property type="evidence" value="ECO:0007669"/>
    <property type="project" value="InterPro"/>
</dbReference>
<dbReference type="CDD" id="cd00146">
    <property type="entry name" value="PKD"/>
    <property type="match status" value="1"/>
</dbReference>
<dbReference type="PANTHER" id="PTHR19328:SF75">
    <property type="entry name" value="ALDOSE SUGAR DEHYDROGENASE YLII"/>
    <property type="match status" value="1"/>
</dbReference>
<evidence type="ECO:0000313" key="8">
    <source>
        <dbReference type="Proteomes" id="UP000184184"/>
    </source>
</evidence>
<dbReference type="InterPro" id="IPR006584">
    <property type="entry name" value="Cellulose-bd_IV"/>
</dbReference>
<feature type="chain" id="PRO_5012771254" evidence="3">
    <location>
        <begin position="34"/>
        <end position="1282"/>
    </location>
</feature>
<dbReference type="OrthoDB" id="9770043at2"/>
<dbReference type="Gene3D" id="3.40.50.880">
    <property type="match status" value="1"/>
</dbReference>
<keyword evidence="1 3" id="KW-0732">Signal</keyword>
<dbReference type="InterPro" id="IPR029010">
    <property type="entry name" value="ThuA-like"/>
</dbReference>
<dbReference type="Pfam" id="PF18911">
    <property type="entry name" value="PKD_4"/>
    <property type="match status" value="1"/>
</dbReference>
<name>A0A1M7MUQ1_9BACI</name>
<dbReference type="Pfam" id="PF00754">
    <property type="entry name" value="F5_F8_type_C"/>
    <property type="match status" value="1"/>
</dbReference>
<dbReference type="InterPro" id="IPR011041">
    <property type="entry name" value="Quinoprot_gluc/sorb_DH_b-prop"/>
</dbReference>
<dbReference type="EMBL" id="FRCZ01000002">
    <property type="protein sequence ID" value="SHM94869.1"/>
    <property type="molecule type" value="Genomic_DNA"/>
</dbReference>
<dbReference type="InterPro" id="IPR029062">
    <property type="entry name" value="Class_I_gatase-like"/>
</dbReference>
<evidence type="ECO:0000259" key="5">
    <source>
        <dbReference type="PROSITE" id="PS50093"/>
    </source>
</evidence>
<dbReference type="InterPro" id="IPR013783">
    <property type="entry name" value="Ig-like_fold"/>
</dbReference>
<dbReference type="Gene3D" id="2.60.40.10">
    <property type="entry name" value="Immunoglobulins"/>
    <property type="match status" value="1"/>
</dbReference>
<dbReference type="SUPFAM" id="SSF50952">
    <property type="entry name" value="Soluble quinoprotein glucose dehydrogenase"/>
    <property type="match status" value="1"/>
</dbReference>
<dbReference type="STRING" id="1027249.SAMN05216179_1380"/>
<dbReference type="PROSITE" id="PS51175">
    <property type="entry name" value="CBM6"/>
    <property type="match status" value="1"/>
</dbReference>
<evidence type="ECO:0000256" key="1">
    <source>
        <dbReference type="ARBA" id="ARBA00022729"/>
    </source>
</evidence>
<sequence length="1282" mass="142743">MVFKKKLSKISLLIAMVLSLLIAPMLNPIAAFAHVGEHTGEEVHKLLVVTHTAGYRHGSIEDAKDVLPEWGEENNFEVTFVDETENARPDDLTLAEAFSDEFLADYDAIMFANTTSNFGTEAQREAVINFVENGGGFVGAHAAIDTGYDWPEYGEMVGTYFDSHPWTQEVNFLVEDDEHPSTEHLTNGEWSKLEEVYIFPEDMNPREAGKHILLSLDTESVDGPRGGQFDDHPTSWCSPQESGRVFITALGHHSQTWSSEEEFKQHILGGLDYAFGMETDTNCDQPSVKPGLISETLTDAVPRPTSLEVTDDNRVFSISINGGVYETQPNGSTNEILEINTTTEGEHGVMGIALDPEFEDNGHIYIYYSVPGYTEDGEIINNLSRFTYEDGSVSPSTEEVLLEVPSDPQCCHQAGFLEFGPDDKLYVTTGDNKPATNGPQAESVETAQNLGDLRGSILRLNKDGSAPEDNPFVDVEGARDEIYAYGFRNPYRISFDPETGYIYEGDVGPDGDNDYDEFNVVTEPGQNFGWPYVIGDTPYDDYDQRFKDFAANFDFSTVAGDFSADDVLTEPEEILDFAENEAQDPIAFYPYGAKEPWGSGGRTSNAGPVYDPGSGENALPSSYDGKVLLYDFVRGWMKAVETDENGEIVSVDDFIDGLMLPMDVEVGPDGSIYVAEFGDSWWEVNEFSGIRKISWGVLERAPNVQVKASAIYAQIGEEITFDTTGTEDPDGDKISFEWDFGDGTTSSEESPSHTYTDNGEYTVRLTVTDHTGKSANWNQTITIGNTPPTVEILEPADKTFFMNGDTFTFKGSAYDEEDGEIACENLEWRLDLLHDEHGHPQEYKTGCEVSYTLLDEGHNYNDNIWWQITLVANDNGNNGAPVLEGSQTIEFIKPRIEAENFDDKSASIDTETTSDIGGGQNIGWTGEGEWLKYEGLNLERMEEIYLRTASTMDYELEIRLDSPDGEAIASIDGTATGDWQQWNTISTELAEVSGTHDIYVYYVSGQTNINWIQFAGPDFPPPTVDCGSNYCFEPITEFENSIDRSNWTVDASHNSESPDAGDAPSSLEYPLDNDLGTRWSSGENIQEGMYYQVNLGEMTVIDQIHVDSGSHWEERGLKDSHQDWFRGYKVEVSADGETWQTVAEKEDNTEYIINAEFDALPARYVKITNTQDNVEGDMWLAIHDLQVMAGELDLVDTVDELGNLLTEYIESDDISNEQMARALNTHLTSLNTFADNDQAEKVVKHLNTFIALLDYQREQNAISELAHFDLKANAENLITLWQ</sequence>
<dbReference type="Gene3D" id="2.60.120.260">
    <property type="entry name" value="Galactose-binding domain-like"/>
    <property type="match status" value="2"/>
</dbReference>
<dbReference type="Pfam" id="PF06283">
    <property type="entry name" value="ThuA"/>
    <property type="match status" value="1"/>
</dbReference>
<protein>
    <submittedName>
        <fullName evidence="7">Glucose/arabinose dehydrogenase, beta-propeller fold</fullName>
    </submittedName>
</protein>
<dbReference type="CDD" id="cd04084">
    <property type="entry name" value="CBM6_xylanase-like"/>
    <property type="match status" value="1"/>
</dbReference>
<accession>A0A1M7MUQ1</accession>
<dbReference type="InterPro" id="IPR000421">
    <property type="entry name" value="FA58C"/>
</dbReference>
<feature type="region of interest" description="Disordered" evidence="2">
    <location>
        <begin position="1049"/>
        <end position="1069"/>
    </location>
</feature>
<dbReference type="InterPro" id="IPR012938">
    <property type="entry name" value="Glc/Sorbosone_DH"/>
</dbReference>
<keyword evidence="8" id="KW-1185">Reference proteome</keyword>
<dbReference type="SUPFAM" id="SSF52317">
    <property type="entry name" value="Class I glutamine amidotransferase-like"/>
    <property type="match status" value="1"/>
</dbReference>
<gene>
    <name evidence="7" type="ORF">SAMN05216179_1380</name>
</gene>
<dbReference type="Proteomes" id="UP000184184">
    <property type="component" value="Unassembled WGS sequence"/>
</dbReference>